<name>A0A9D4S055_DREPO</name>
<proteinExistence type="predicted"/>
<protein>
    <submittedName>
        <fullName evidence="1">Uncharacterized protein</fullName>
    </submittedName>
</protein>
<dbReference type="Proteomes" id="UP000828390">
    <property type="component" value="Unassembled WGS sequence"/>
</dbReference>
<sequence length="69" mass="7557">MTACMKEVVKEATKFVSACYGKPYTEEMSINLIVLRDKPFGQPGYGKSGKAMSSLASLPPTTEAFYEKV</sequence>
<evidence type="ECO:0000313" key="2">
    <source>
        <dbReference type="Proteomes" id="UP000828390"/>
    </source>
</evidence>
<reference evidence="1" key="2">
    <citation type="submission" date="2020-11" db="EMBL/GenBank/DDBJ databases">
        <authorList>
            <person name="McCartney M.A."/>
            <person name="Auch B."/>
            <person name="Kono T."/>
            <person name="Mallez S."/>
            <person name="Becker A."/>
            <person name="Gohl D.M."/>
            <person name="Silverstein K.A.T."/>
            <person name="Koren S."/>
            <person name="Bechman K.B."/>
            <person name="Herman A."/>
            <person name="Abrahante J.E."/>
            <person name="Garbe J."/>
        </authorList>
    </citation>
    <scope>NUCLEOTIDE SEQUENCE</scope>
    <source>
        <strain evidence="1">Duluth1</strain>
        <tissue evidence="1">Whole animal</tissue>
    </source>
</reference>
<comment type="caution">
    <text evidence="1">The sequence shown here is derived from an EMBL/GenBank/DDBJ whole genome shotgun (WGS) entry which is preliminary data.</text>
</comment>
<dbReference type="AlphaFoldDB" id="A0A9D4S055"/>
<dbReference type="EMBL" id="JAIWYP010000001">
    <property type="protein sequence ID" value="KAH3887341.1"/>
    <property type="molecule type" value="Genomic_DNA"/>
</dbReference>
<accession>A0A9D4S055</accession>
<gene>
    <name evidence="1" type="ORF">DPMN_011357</name>
</gene>
<keyword evidence="2" id="KW-1185">Reference proteome</keyword>
<reference evidence="1" key="1">
    <citation type="journal article" date="2019" name="bioRxiv">
        <title>The Genome of the Zebra Mussel, Dreissena polymorpha: A Resource for Invasive Species Research.</title>
        <authorList>
            <person name="McCartney M.A."/>
            <person name="Auch B."/>
            <person name="Kono T."/>
            <person name="Mallez S."/>
            <person name="Zhang Y."/>
            <person name="Obille A."/>
            <person name="Becker A."/>
            <person name="Abrahante J.E."/>
            <person name="Garbe J."/>
            <person name="Badalamenti J.P."/>
            <person name="Herman A."/>
            <person name="Mangelson H."/>
            <person name="Liachko I."/>
            <person name="Sullivan S."/>
            <person name="Sone E.D."/>
            <person name="Koren S."/>
            <person name="Silverstein K.A.T."/>
            <person name="Beckman K.B."/>
            <person name="Gohl D.M."/>
        </authorList>
    </citation>
    <scope>NUCLEOTIDE SEQUENCE</scope>
    <source>
        <strain evidence="1">Duluth1</strain>
        <tissue evidence="1">Whole animal</tissue>
    </source>
</reference>
<evidence type="ECO:0000313" key="1">
    <source>
        <dbReference type="EMBL" id="KAH3887341.1"/>
    </source>
</evidence>
<organism evidence="1 2">
    <name type="scientific">Dreissena polymorpha</name>
    <name type="common">Zebra mussel</name>
    <name type="synonym">Mytilus polymorpha</name>
    <dbReference type="NCBI Taxonomy" id="45954"/>
    <lineage>
        <taxon>Eukaryota</taxon>
        <taxon>Metazoa</taxon>
        <taxon>Spiralia</taxon>
        <taxon>Lophotrochozoa</taxon>
        <taxon>Mollusca</taxon>
        <taxon>Bivalvia</taxon>
        <taxon>Autobranchia</taxon>
        <taxon>Heteroconchia</taxon>
        <taxon>Euheterodonta</taxon>
        <taxon>Imparidentia</taxon>
        <taxon>Neoheterodontei</taxon>
        <taxon>Myida</taxon>
        <taxon>Dreissenoidea</taxon>
        <taxon>Dreissenidae</taxon>
        <taxon>Dreissena</taxon>
    </lineage>
</organism>